<dbReference type="Proteomes" id="UP001165064">
    <property type="component" value="Unassembled WGS sequence"/>
</dbReference>
<sequence>MSSFSFNNKTKINPNKENASHSVKSTLDNNNSKKLSSRSLSQNFSNENSESSLFPSFTSKKTKTLTRASSSTLSLTRKSSSNALRAKSTNSLSLRNQSDQLQQLSDRQLSLGAGFNKVRKTTTVASTSSKLSDIFERSSSSINSSENKNYGAKKLHVDRDSPLSSLSRKQHLSSKKLHLTSTTSNKDISNPILPTTPTSNTNNANSSNKDLFEQLRREMELEERSEPRQLSLFSDDTKNSLTLQDNS</sequence>
<dbReference type="EMBL" id="BSXS01011612">
    <property type="protein sequence ID" value="GMF00901.1"/>
    <property type="molecule type" value="Genomic_DNA"/>
</dbReference>
<organism evidence="1 2">
    <name type="scientific">Ambrosiozyma monospora</name>
    <name type="common">Yeast</name>
    <name type="synonym">Endomycopsis monosporus</name>
    <dbReference type="NCBI Taxonomy" id="43982"/>
    <lineage>
        <taxon>Eukaryota</taxon>
        <taxon>Fungi</taxon>
        <taxon>Dikarya</taxon>
        <taxon>Ascomycota</taxon>
        <taxon>Saccharomycotina</taxon>
        <taxon>Pichiomycetes</taxon>
        <taxon>Pichiales</taxon>
        <taxon>Pichiaceae</taxon>
        <taxon>Ambrosiozyma</taxon>
    </lineage>
</organism>
<accession>A0ACB5U448</accession>
<proteinExistence type="predicted"/>
<reference evidence="1" key="1">
    <citation type="submission" date="2023-04" db="EMBL/GenBank/DDBJ databases">
        <title>Ambrosiozyma monospora NBRC 10751.</title>
        <authorList>
            <person name="Ichikawa N."/>
            <person name="Sato H."/>
            <person name="Tonouchi N."/>
        </authorList>
    </citation>
    <scope>NUCLEOTIDE SEQUENCE</scope>
    <source>
        <strain evidence="1">NBRC 10751</strain>
    </source>
</reference>
<evidence type="ECO:0000313" key="1">
    <source>
        <dbReference type="EMBL" id="GMF00901.1"/>
    </source>
</evidence>
<name>A0ACB5U448_AMBMO</name>
<gene>
    <name evidence="1" type="ORF">Amon02_001111600</name>
</gene>
<evidence type="ECO:0000313" key="2">
    <source>
        <dbReference type="Proteomes" id="UP001165064"/>
    </source>
</evidence>
<keyword evidence="2" id="KW-1185">Reference proteome</keyword>
<comment type="caution">
    <text evidence="1">The sequence shown here is derived from an EMBL/GenBank/DDBJ whole genome shotgun (WGS) entry which is preliminary data.</text>
</comment>
<protein>
    <submittedName>
        <fullName evidence="1">Unnamed protein product</fullName>
    </submittedName>
</protein>